<feature type="coiled-coil region" evidence="1">
    <location>
        <begin position="407"/>
        <end position="469"/>
    </location>
</feature>
<evidence type="ECO:0000256" key="1">
    <source>
        <dbReference type="SAM" id="Coils"/>
    </source>
</evidence>
<organism evidence="4 5">
    <name type="scientific">Myxococcus llanfairpwllgwyngyllgogerychwyrndrobwllllantysiliogogogochensis</name>
    <dbReference type="NCBI Taxonomy" id="2590453"/>
    <lineage>
        <taxon>Bacteria</taxon>
        <taxon>Pseudomonadati</taxon>
        <taxon>Myxococcota</taxon>
        <taxon>Myxococcia</taxon>
        <taxon>Myxococcales</taxon>
        <taxon>Cystobacterineae</taxon>
        <taxon>Myxococcaceae</taxon>
        <taxon>Myxococcus</taxon>
    </lineage>
</organism>
<dbReference type="Proteomes" id="UP000315369">
    <property type="component" value="Unassembled WGS sequence"/>
</dbReference>
<name>A0A540WQF8_9BACT</name>
<keyword evidence="1" id="KW-0175">Coiled coil</keyword>
<dbReference type="PANTHER" id="PTHR41259">
    <property type="entry name" value="DOUBLE-STRAND BREAK REPAIR RAD50 ATPASE, PUTATIVE-RELATED"/>
    <property type="match status" value="1"/>
</dbReference>
<dbReference type="SUPFAM" id="SSF52540">
    <property type="entry name" value="P-loop containing nucleoside triphosphate hydrolases"/>
    <property type="match status" value="1"/>
</dbReference>
<feature type="domain" description="YhaN AAA" evidence="3">
    <location>
        <begin position="6"/>
        <end position="208"/>
    </location>
</feature>
<evidence type="ECO:0000259" key="3">
    <source>
        <dbReference type="Pfam" id="PF13514"/>
    </source>
</evidence>
<feature type="non-terminal residue" evidence="4">
    <location>
        <position position="516"/>
    </location>
</feature>
<feature type="coiled-coil region" evidence="1">
    <location>
        <begin position="187"/>
        <end position="268"/>
    </location>
</feature>
<dbReference type="OrthoDB" id="9764467at2"/>
<reference evidence="4 5" key="1">
    <citation type="submission" date="2019-06" db="EMBL/GenBank/DDBJ databases">
        <authorList>
            <person name="Livingstone P."/>
            <person name="Whitworth D."/>
        </authorList>
    </citation>
    <scope>NUCLEOTIDE SEQUENCE [LARGE SCALE GENOMIC DNA]</scope>
    <source>
        <strain evidence="4 5">AM401</strain>
    </source>
</reference>
<dbReference type="InterPro" id="IPR038734">
    <property type="entry name" value="YhaN_AAA"/>
</dbReference>
<gene>
    <name evidence="4" type="ORF">FJV41_35145</name>
</gene>
<evidence type="ECO:0000256" key="2">
    <source>
        <dbReference type="SAM" id="Phobius"/>
    </source>
</evidence>
<sequence>MKPGLRIDTVRVRRFGHFSDLTLELGPGLHLLHGPNEAGKSTLLAFLRAMLFGFERRGNPERYAAMDEDTPIGGELRLFTGTGPLLVRRMAAPRGRKSETLTVLGPDGEPVSEERLKDARGHVTRELFFDVFAFRLEELAGFEQFSKERGVSEALVAASMQGARRLPEAMSQLSKSTEQLYKPTGSKSDLNVKLRELEEVQEQLRQEGNRPALYFAKREHLEALGVELRGLEARVREDGRELERLARLESALGEVAALAEARAELESLPSLETFPEGGEARLEDALQRSTTYRGEVARLVERLASAETELARLSVPSPVRGREEVLRAAVAAYSERSELVRALPARRAALGMKRRQVESALEELGLGVDGPGLVALDLSAGARAGLEALSSRLDVEETGRREVGGALARARSERERLDGVLARTETELAELPEVRPAQVRQQQAGLARMRVARGELERLGEQKMNARRLLEGLRGPMTEPPTSSSAVIPVWWVPVAAAVAVALAVAAWLLGGTVVG</sequence>
<evidence type="ECO:0000313" key="5">
    <source>
        <dbReference type="Proteomes" id="UP000315369"/>
    </source>
</evidence>
<dbReference type="RefSeq" id="WP_141646972.1">
    <property type="nucleotide sequence ID" value="NZ_VIFM01000200.1"/>
</dbReference>
<comment type="caution">
    <text evidence="4">The sequence shown here is derived from an EMBL/GenBank/DDBJ whole genome shotgun (WGS) entry which is preliminary data.</text>
</comment>
<accession>A0A540WQF8</accession>
<evidence type="ECO:0000313" key="4">
    <source>
        <dbReference type="EMBL" id="TQF11248.1"/>
    </source>
</evidence>
<keyword evidence="5" id="KW-1185">Reference proteome</keyword>
<feature type="transmembrane region" description="Helical" evidence="2">
    <location>
        <begin position="490"/>
        <end position="510"/>
    </location>
</feature>
<keyword evidence="2" id="KW-0812">Transmembrane</keyword>
<keyword evidence="2" id="KW-1133">Transmembrane helix</keyword>
<protein>
    <submittedName>
        <fullName evidence="4">AAA family ATPase</fullName>
    </submittedName>
</protein>
<keyword evidence="2" id="KW-0472">Membrane</keyword>
<dbReference type="Pfam" id="PF13514">
    <property type="entry name" value="AAA_27"/>
    <property type="match status" value="1"/>
</dbReference>
<dbReference type="Gene3D" id="3.40.50.300">
    <property type="entry name" value="P-loop containing nucleotide triphosphate hydrolases"/>
    <property type="match status" value="1"/>
</dbReference>
<dbReference type="PANTHER" id="PTHR41259:SF1">
    <property type="entry name" value="DOUBLE-STRAND BREAK REPAIR RAD50 ATPASE, PUTATIVE-RELATED"/>
    <property type="match status" value="1"/>
</dbReference>
<dbReference type="EMBL" id="VIFM01000200">
    <property type="protein sequence ID" value="TQF11248.1"/>
    <property type="molecule type" value="Genomic_DNA"/>
</dbReference>
<proteinExistence type="predicted"/>
<dbReference type="AlphaFoldDB" id="A0A540WQF8"/>
<dbReference type="InterPro" id="IPR027417">
    <property type="entry name" value="P-loop_NTPase"/>
</dbReference>